<gene>
    <name evidence="1" type="ORF">METZ01_LOCUS421258</name>
</gene>
<dbReference type="EMBL" id="UINC01166445">
    <property type="protein sequence ID" value="SVD68404.1"/>
    <property type="molecule type" value="Genomic_DNA"/>
</dbReference>
<sequence>MYMSGMLVLSGELWKQKKNYLKI</sequence>
<organism evidence="1">
    <name type="scientific">marine metagenome</name>
    <dbReference type="NCBI Taxonomy" id="408172"/>
    <lineage>
        <taxon>unclassified sequences</taxon>
        <taxon>metagenomes</taxon>
        <taxon>ecological metagenomes</taxon>
    </lineage>
</organism>
<accession>A0A382XC19</accession>
<proteinExistence type="predicted"/>
<evidence type="ECO:0000313" key="1">
    <source>
        <dbReference type="EMBL" id="SVD68404.1"/>
    </source>
</evidence>
<reference evidence="1" key="1">
    <citation type="submission" date="2018-05" db="EMBL/GenBank/DDBJ databases">
        <authorList>
            <person name="Lanie J.A."/>
            <person name="Ng W.-L."/>
            <person name="Kazmierczak K.M."/>
            <person name="Andrzejewski T.M."/>
            <person name="Davidsen T.M."/>
            <person name="Wayne K.J."/>
            <person name="Tettelin H."/>
            <person name="Glass J.I."/>
            <person name="Rusch D."/>
            <person name="Podicherti R."/>
            <person name="Tsui H.-C.T."/>
            <person name="Winkler M.E."/>
        </authorList>
    </citation>
    <scope>NUCLEOTIDE SEQUENCE</scope>
</reference>
<name>A0A382XC19_9ZZZZ</name>
<dbReference type="AlphaFoldDB" id="A0A382XC19"/>
<protein>
    <submittedName>
        <fullName evidence="1">Uncharacterized protein</fullName>
    </submittedName>
</protein>